<gene>
    <name evidence="2" type="ORF">S06H3_03884</name>
</gene>
<reference evidence="2" key="1">
    <citation type="journal article" date="2014" name="Front. Microbiol.">
        <title>High frequency of phylogenetically diverse reductive dehalogenase-homologous genes in deep subseafloor sedimentary metagenomes.</title>
        <authorList>
            <person name="Kawai M."/>
            <person name="Futagami T."/>
            <person name="Toyoda A."/>
            <person name="Takaki Y."/>
            <person name="Nishi S."/>
            <person name="Hori S."/>
            <person name="Arai W."/>
            <person name="Tsubouchi T."/>
            <person name="Morono Y."/>
            <person name="Uchiyama I."/>
            <person name="Ito T."/>
            <person name="Fujiyama A."/>
            <person name="Inagaki F."/>
            <person name="Takami H."/>
        </authorList>
    </citation>
    <scope>NUCLEOTIDE SEQUENCE</scope>
    <source>
        <strain evidence="2">Expedition CK06-06</strain>
    </source>
</reference>
<sequence length="271" mass="29069">MLANLGVKIKEFARNRGAANFQGRSRRAINYFPGKSLAPDTWIRLALCNRQPLLPQLIGIEAEKLSGCVKIESQRFKSRSAVLIYRGRVIACVYGSKKVPQQLFGPEGYACIMSEISSVHVDVSSYVLNDEVVLSAASMFHGGIFNASHKEDPVRALSNCMQFIEDLAAPGSIAVVDQAGDPVCLLYVSGGSLLGINSLNSNVAEKDIRTLWQYLQKNPEAKVMANSIVTDNNSVIGLTFSLLGHPVNRSAAGDSTTGSSLSGCSSGSISR</sequence>
<proteinExistence type="predicted"/>
<evidence type="ECO:0000256" key="1">
    <source>
        <dbReference type="SAM" id="MobiDB-lite"/>
    </source>
</evidence>
<name>X1JIU3_9ZZZZ</name>
<accession>X1JIU3</accession>
<dbReference type="AlphaFoldDB" id="X1JIU3"/>
<comment type="caution">
    <text evidence="2">The sequence shown here is derived from an EMBL/GenBank/DDBJ whole genome shotgun (WGS) entry which is preliminary data.</text>
</comment>
<feature type="non-terminal residue" evidence="2">
    <location>
        <position position="271"/>
    </location>
</feature>
<evidence type="ECO:0000313" key="2">
    <source>
        <dbReference type="EMBL" id="GAH94646.1"/>
    </source>
</evidence>
<organism evidence="2">
    <name type="scientific">marine sediment metagenome</name>
    <dbReference type="NCBI Taxonomy" id="412755"/>
    <lineage>
        <taxon>unclassified sequences</taxon>
        <taxon>metagenomes</taxon>
        <taxon>ecological metagenomes</taxon>
    </lineage>
</organism>
<protein>
    <submittedName>
        <fullName evidence="2">Uncharacterized protein</fullName>
    </submittedName>
</protein>
<feature type="region of interest" description="Disordered" evidence="1">
    <location>
        <begin position="251"/>
        <end position="271"/>
    </location>
</feature>
<dbReference type="EMBL" id="BARV01001313">
    <property type="protein sequence ID" value="GAH94646.1"/>
    <property type="molecule type" value="Genomic_DNA"/>
</dbReference>